<protein>
    <submittedName>
        <fullName evidence="2">Uncharacterized protein</fullName>
    </submittedName>
</protein>
<evidence type="ECO:0000256" key="1">
    <source>
        <dbReference type="SAM" id="MobiDB-lite"/>
    </source>
</evidence>
<dbReference type="EMBL" id="JANPWB010000011">
    <property type="protein sequence ID" value="KAJ1128600.1"/>
    <property type="molecule type" value="Genomic_DNA"/>
</dbReference>
<feature type="region of interest" description="Disordered" evidence="1">
    <location>
        <begin position="114"/>
        <end position="142"/>
    </location>
</feature>
<dbReference type="Proteomes" id="UP001066276">
    <property type="component" value="Chromosome 7"/>
</dbReference>
<evidence type="ECO:0000313" key="2">
    <source>
        <dbReference type="EMBL" id="KAJ1128600.1"/>
    </source>
</evidence>
<accession>A0AAV7PST5</accession>
<gene>
    <name evidence="2" type="ORF">NDU88_006977</name>
</gene>
<name>A0AAV7PST5_PLEWA</name>
<organism evidence="2 3">
    <name type="scientific">Pleurodeles waltl</name>
    <name type="common">Iberian ribbed newt</name>
    <dbReference type="NCBI Taxonomy" id="8319"/>
    <lineage>
        <taxon>Eukaryota</taxon>
        <taxon>Metazoa</taxon>
        <taxon>Chordata</taxon>
        <taxon>Craniata</taxon>
        <taxon>Vertebrata</taxon>
        <taxon>Euteleostomi</taxon>
        <taxon>Amphibia</taxon>
        <taxon>Batrachia</taxon>
        <taxon>Caudata</taxon>
        <taxon>Salamandroidea</taxon>
        <taxon>Salamandridae</taxon>
        <taxon>Pleurodelinae</taxon>
        <taxon>Pleurodeles</taxon>
    </lineage>
</organism>
<comment type="caution">
    <text evidence="2">The sequence shown here is derived from an EMBL/GenBank/DDBJ whole genome shotgun (WGS) entry which is preliminary data.</text>
</comment>
<keyword evidence="3" id="KW-1185">Reference proteome</keyword>
<proteinExistence type="predicted"/>
<reference evidence="2" key="1">
    <citation type="journal article" date="2022" name="bioRxiv">
        <title>Sequencing and chromosome-scale assembly of the giantPleurodeles waltlgenome.</title>
        <authorList>
            <person name="Brown T."/>
            <person name="Elewa A."/>
            <person name="Iarovenko S."/>
            <person name="Subramanian E."/>
            <person name="Araus A.J."/>
            <person name="Petzold A."/>
            <person name="Susuki M."/>
            <person name="Suzuki K.-i.T."/>
            <person name="Hayashi T."/>
            <person name="Toyoda A."/>
            <person name="Oliveira C."/>
            <person name="Osipova E."/>
            <person name="Leigh N.D."/>
            <person name="Simon A."/>
            <person name="Yun M.H."/>
        </authorList>
    </citation>
    <scope>NUCLEOTIDE SEQUENCE</scope>
    <source>
        <strain evidence="2">20211129_DDA</strain>
        <tissue evidence="2">Liver</tissue>
    </source>
</reference>
<evidence type="ECO:0000313" key="3">
    <source>
        <dbReference type="Proteomes" id="UP001066276"/>
    </source>
</evidence>
<dbReference type="AlphaFoldDB" id="A0AAV7PST5"/>
<sequence length="142" mass="15762">MAVSFYVSAAARRQSTQILHDQWPRWTPGPLICCGDHGRRWTRLHRSGQLLDQCGVPILSACVTKRWRAPREAGWSRGHLVEGAELGPSTEALDSAAWARALLWQAGAIGRKPGRHHCSAGKEVKRGAAGQGRLHSWTWPRQ</sequence>